<dbReference type="RefSeq" id="WP_307057311.1">
    <property type="nucleotide sequence ID" value="NZ_JAUSUH010000001.1"/>
</dbReference>
<dbReference type="InterPro" id="IPR011083">
    <property type="entry name" value="Phage_tail_collar_dom"/>
</dbReference>
<dbReference type="InterPro" id="IPR037053">
    <property type="entry name" value="Phage_tail_collar_dom_sf"/>
</dbReference>
<dbReference type="EMBL" id="JAUSUH010000001">
    <property type="protein sequence ID" value="MDQ0346155.1"/>
    <property type="molecule type" value="Genomic_DNA"/>
</dbReference>
<gene>
    <name evidence="2" type="ORF">J2S76_000556</name>
</gene>
<proteinExistence type="predicted"/>
<organism evidence="2 3">
    <name type="scientific">Ancylobacter vacuolatus</name>
    <dbReference type="NCBI Taxonomy" id="223389"/>
    <lineage>
        <taxon>Bacteria</taxon>
        <taxon>Pseudomonadati</taxon>
        <taxon>Pseudomonadota</taxon>
        <taxon>Alphaproteobacteria</taxon>
        <taxon>Hyphomicrobiales</taxon>
        <taxon>Xanthobacteraceae</taxon>
        <taxon>Ancylobacter</taxon>
    </lineage>
</organism>
<dbReference type="Pfam" id="PF07484">
    <property type="entry name" value="Collar"/>
    <property type="match status" value="1"/>
</dbReference>
<dbReference type="Gene3D" id="3.90.1340.10">
    <property type="entry name" value="Phage tail collar domain"/>
    <property type="match status" value="1"/>
</dbReference>
<feature type="domain" description="Phage tail collar" evidence="1">
    <location>
        <begin position="6"/>
        <end position="61"/>
    </location>
</feature>
<reference evidence="2 3" key="1">
    <citation type="submission" date="2023-07" db="EMBL/GenBank/DDBJ databases">
        <title>Genomic Encyclopedia of Type Strains, Phase IV (KMG-IV): sequencing the most valuable type-strain genomes for metagenomic binning, comparative biology and taxonomic classification.</title>
        <authorList>
            <person name="Goeker M."/>
        </authorList>
    </citation>
    <scope>NUCLEOTIDE SEQUENCE [LARGE SCALE GENOMIC DNA]</scope>
    <source>
        <strain evidence="2 3">DSM 1277</strain>
    </source>
</reference>
<accession>A0ABU0DCL3</accession>
<protein>
    <submittedName>
        <fullName evidence="2">Microcystin-dependent protein</fullName>
    </submittedName>
</protein>
<evidence type="ECO:0000313" key="2">
    <source>
        <dbReference type="EMBL" id="MDQ0346155.1"/>
    </source>
</evidence>
<comment type="caution">
    <text evidence="2">The sequence shown here is derived from an EMBL/GenBank/DDBJ whole genome shotgun (WGS) entry which is preliminary data.</text>
</comment>
<keyword evidence="3" id="KW-1185">Reference proteome</keyword>
<dbReference type="SUPFAM" id="SSF88874">
    <property type="entry name" value="Receptor-binding domain of short tail fibre protein gp12"/>
    <property type="match status" value="1"/>
</dbReference>
<evidence type="ECO:0000313" key="3">
    <source>
        <dbReference type="Proteomes" id="UP001238467"/>
    </source>
</evidence>
<evidence type="ECO:0000259" key="1">
    <source>
        <dbReference type="Pfam" id="PF07484"/>
    </source>
</evidence>
<sequence length="184" mass="19468">MECYVGEIRLFAGKKPPRGWALCDGKLLPVIGNEALFVLLGATWGGDGHTSFALPDLRGRLMVGAGQGTGLTSRLLGAVGGVKEVTLTHSQIAAHKHLVMATEADATTEKPDTTMVFATASSPDAASDRGGLPYIHDKSGTETRTLESDTIGHQHQYLAGPHDNMMPALSINYIIALSGIYPQE</sequence>
<dbReference type="Proteomes" id="UP001238467">
    <property type="component" value="Unassembled WGS sequence"/>
</dbReference>
<name>A0ABU0DCL3_9HYPH</name>